<evidence type="ECO:0000313" key="2">
    <source>
        <dbReference type="Proteomes" id="UP000821865"/>
    </source>
</evidence>
<organism evidence="1 2">
    <name type="scientific">Dermacentor silvarum</name>
    <name type="common">Tick</name>
    <dbReference type="NCBI Taxonomy" id="543639"/>
    <lineage>
        <taxon>Eukaryota</taxon>
        <taxon>Metazoa</taxon>
        <taxon>Ecdysozoa</taxon>
        <taxon>Arthropoda</taxon>
        <taxon>Chelicerata</taxon>
        <taxon>Arachnida</taxon>
        <taxon>Acari</taxon>
        <taxon>Parasitiformes</taxon>
        <taxon>Ixodida</taxon>
        <taxon>Ixodoidea</taxon>
        <taxon>Ixodidae</taxon>
        <taxon>Rhipicephalinae</taxon>
        <taxon>Dermacentor</taxon>
    </lineage>
</organism>
<sequence>MICWICPCPRGSLSKRMLMTVVIIPAPNKAALVSLVETVLSRVQLWTRRHRVVLNEAKTYCVLFTHGYGGTEKRHPTIRLPGSTRGLPFRESMRILGVEFDRRLSFFKHAEALQEKAGILATHLSHFIGMKFAWGGTSAK</sequence>
<proteinExistence type="predicted"/>
<comment type="caution">
    <text evidence="1">The sequence shown here is derived from an EMBL/GenBank/DDBJ whole genome shotgun (WGS) entry which is preliminary data.</text>
</comment>
<dbReference type="Proteomes" id="UP000821865">
    <property type="component" value="Chromosome 9"/>
</dbReference>
<dbReference type="EMBL" id="CM023478">
    <property type="protein sequence ID" value="KAH7933572.1"/>
    <property type="molecule type" value="Genomic_DNA"/>
</dbReference>
<gene>
    <name evidence="1" type="ORF">HPB49_014027</name>
</gene>
<keyword evidence="2" id="KW-1185">Reference proteome</keyword>
<reference evidence="1" key="1">
    <citation type="submission" date="2020-05" db="EMBL/GenBank/DDBJ databases">
        <title>Large-scale comparative analyses of tick genomes elucidate their genetic diversity and vector capacities.</title>
        <authorList>
            <person name="Jia N."/>
            <person name="Wang J."/>
            <person name="Shi W."/>
            <person name="Du L."/>
            <person name="Sun Y."/>
            <person name="Zhan W."/>
            <person name="Jiang J."/>
            <person name="Wang Q."/>
            <person name="Zhang B."/>
            <person name="Ji P."/>
            <person name="Sakyi L.B."/>
            <person name="Cui X."/>
            <person name="Yuan T."/>
            <person name="Jiang B."/>
            <person name="Yang W."/>
            <person name="Lam T.T.-Y."/>
            <person name="Chang Q."/>
            <person name="Ding S."/>
            <person name="Wang X."/>
            <person name="Zhu J."/>
            <person name="Ruan X."/>
            <person name="Zhao L."/>
            <person name="Wei J."/>
            <person name="Que T."/>
            <person name="Du C."/>
            <person name="Cheng J."/>
            <person name="Dai P."/>
            <person name="Han X."/>
            <person name="Huang E."/>
            <person name="Gao Y."/>
            <person name="Liu J."/>
            <person name="Shao H."/>
            <person name="Ye R."/>
            <person name="Li L."/>
            <person name="Wei W."/>
            <person name="Wang X."/>
            <person name="Wang C."/>
            <person name="Yang T."/>
            <person name="Huo Q."/>
            <person name="Li W."/>
            <person name="Guo W."/>
            <person name="Chen H."/>
            <person name="Zhou L."/>
            <person name="Ni X."/>
            <person name="Tian J."/>
            <person name="Zhou Y."/>
            <person name="Sheng Y."/>
            <person name="Liu T."/>
            <person name="Pan Y."/>
            <person name="Xia L."/>
            <person name="Li J."/>
            <person name="Zhao F."/>
            <person name="Cao W."/>
        </authorList>
    </citation>
    <scope>NUCLEOTIDE SEQUENCE</scope>
    <source>
        <strain evidence="1">Dsil-2018</strain>
    </source>
</reference>
<name>A0ACB8C3Z6_DERSI</name>
<protein>
    <submittedName>
        <fullName evidence="1">Uncharacterized protein</fullName>
    </submittedName>
</protein>
<accession>A0ACB8C3Z6</accession>
<evidence type="ECO:0000313" key="1">
    <source>
        <dbReference type="EMBL" id="KAH7933572.1"/>
    </source>
</evidence>